<dbReference type="GO" id="GO:0005886">
    <property type="term" value="C:plasma membrane"/>
    <property type="evidence" value="ECO:0007669"/>
    <property type="project" value="TreeGrafter"/>
</dbReference>
<feature type="transmembrane region" description="Helical" evidence="13">
    <location>
        <begin position="143"/>
        <end position="162"/>
    </location>
</feature>
<feature type="transmembrane region" description="Helical" evidence="13">
    <location>
        <begin position="6"/>
        <end position="24"/>
    </location>
</feature>
<evidence type="ECO:0000256" key="11">
    <source>
        <dbReference type="ARBA" id="ARBA00023180"/>
    </source>
</evidence>
<dbReference type="Gene3D" id="1.20.1730.10">
    <property type="entry name" value="Sodium/glucose cotransporter"/>
    <property type="match status" value="1"/>
</dbReference>
<dbReference type="GO" id="GO:0005307">
    <property type="term" value="F:choline:sodium symporter activity"/>
    <property type="evidence" value="ECO:0007669"/>
    <property type="project" value="TreeGrafter"/>
</dbReference>
<keyword evidence="6" id="KW-0530">Neurotransmitter biosynthesis</keyword>
<evidence type="ECO:0000256" key="13">
    <source>
        <dbReference type="SAM" id="Phobius"/>
    </source>
</evidence>
<dbReference type="EMBL" id="JABSTR010003705">
    <property type="protein sequence ID" value="KAH9385028.1"/>
    <property type="molecule type" value="Genomic_DNA"/>
</dbReference>
<dbReference type="GO" id="GO:0008292">
    <property type="term" value="P:acetylcholine biosynthetic process"/>
    <property type="evidence" value="ECO:0007669"/>
    <property type="project" value="TreeGrafter"/>
</dbReference>
<dbReference type="PROSITE" id="PS50283">
    <property type="entry name" value="NA_SOLUT_SYMP_3"/>
    <property type="match status" value="1"/>
</dbReference>
<keyword evidence="12" id="KW-0739">Sodium transport</keyword>
<keyword evidence="9" id="KW-0406">Ion transport</keyword>
<evidence type="ECO:0000256" key="6">
    <source>
        <dbReference type="ARBA" id="ARBA00022979"/>
    </source>
</evidence>
<evidence type="ECO:0000256" key="10">
    <source>
        <dbReference type="ARBA" id="ARBA00023136"/>
    </source>
</evidence>
<evidence type="ECO:0000256" key="8">
    <source>
        <dbReference type="ARBA" id="ARBA00023053"/>
    </source>
</evidence>
<keyword evidence="5" id="KW-0769">Symport</keyword>
<dbReference type="Proteomes" id="UP000821853">
    <property type="component" value="Unassembled WGS sequence"/>
</dbReference>
<dbReference type="VEuPathDB" id="VectorBase:HLOH_056960"/>
<evidence type="ECO:0000256" key="4">
    <source>
        <dbReference type="ARBA" id="ARBA00022692"/>
    </source>
</evidence>
<keyword evidence="10 13" id="KW-0472">Membrane</keyword>
<evidence type="ECO:0000256" key="3">
    <source>
        <dbReference type="ARBA" id="ARBA00022448"/>
    </source>
</evidence>
<dbReference type="AlphaFoldDB" id="A0A9J6HCB4"/>
<dbReference type="InterPro" id="IPR038377">
    <property type="entry name" value="Na/Glc_symporter_sf"/>
</dbReference>
<evidence type="ECO:0000256" key="12">
    <source>
        <dbReference type="ARBA" id="ARBA00023201"/>
    </source>
</evidence>
<evidence type="ECO:0000256" key="9">
    <source>
        <dbReference type="ARBA" id="ARBA00023065"/>
    </source>
</evidence>
<keyword evidence="8" id="KW-0915">Sodium</keyword>
<comment type="caution">
    <text evidence="14">The sequence shown here is derived from an EMBL/GenBank/DDBJ whole genome shotgun (WGS) entry which is preliminary data.</text>
</comment>
<keyword evidence="3" id="KW-0813">Transport</keyword>
<gene>
    <name evidence="14" type="ORF">HPB48_027064</name>
</gene>
<sequence>MVLNTFAVLFLVVYYAVLTFLGVWSGRKVNAVSGATRPGGHRDSRLWSRGKLVDDDADAFFLRYFACDRKLSLLVGFTSMTGSTAEVIVELDQVIAIVVSATVTFFYTSLGGLYSVSYTDGFQAFIVTLGLVYFERTQACPSIFIVHMMSYVSAFGVLFLAIPPMIMGAAAKTASESFRGILTHPSPHLFCAVFVSRGWGLP</sequence>
<reference evidence="14 15" key="1">
    <citation type="journal article" date="2020" name="Cell">
        <title>Large-Scale Comparative Analyses of Tick Genomes Elucidate Their Genetic Diversity and Vector Capacities.</title>
        <authorList>
            <consortium name="Tick Genome and Microbiome Consortium (TIGMIC)"/>
            <person name="Jia N."/>
            <person name="Wang J."/>
            <person name="Shi W."/>
            <person name="Du L."/>
            <person name="Sun Y."/>
            <person name="Zhan W."/>
            <person name="Jiang J.F."/>
            <person name="Wang Q."/>
            <person name="Zhang B."/>
            <person name="Ji P."/>
            <person name="Bell-Sakyi L."/>
            <person name="Cui X.M."/>
            <person name="Yuan T.T."/>
            <person name="Jiang B.G."/>
            <person name="Yang W.F."/>
            <person name="Lam T.T."/>
            <person name="Chang Q.C."/>
            <person name="Ding S.J."/>
            <person name="Wang X.J."/>
            <person name="Zhu J.G."/>
            <person name="Ruan X.D."/>
            <person name="Zhao L."/>
            <person name="Wei J.T."/>
            <person name="Ye R.Z."/>
            <person name="Que T.C."/>
            <person name="Du C.H."/>
            <person name="Zhou Y.H."/>
            <person name="Cheng J.X."/>
            <person name="Dai P.F."/>
            <person name="Guo W.B."/>
            <person name="Han X.H."/>
            <person name="Huang E.J."/>
            <person name="Li L.F."/>
            <person name="Wei W."/>
            <person name="Gao Y.C."/>
            <person name="Liu J.Z."/>
            <person name="Shao H.Z."/>
            <person name="Wang X."/>
            <person name="Wang C.C."/>
            <person name="Yang T.C."/>
            <person name="Huo Q.B."/>
            <person name="Li W."/>
            <person name="Chen H.Y."/>
            <person name="Chen S.E."/>
            <person name="Zhou L.G."/>
            <person name="Ni X.B."/>
            <person name="Tian J.H."/>
            <person name="Sheng Y."/>
            <person name="Liu T."/>
            <person name="Pan Y.S."/>
            <person name="Xia L.Y."/>
            <person name="Li J."/>
            <person name="Zhao F."/>
            <person name="Cao W.C."/>
        </authorList>
    </citation>
    <scope>NUCLEOTIDE SEQUENCE [LARGE SCALE GENOMIC DNA]</scope>
    <source>
        <strain evidence="14">HaeL-2018</strain>
    </source>
</reference>
<dbReference type="PANTHER" id="PTHR45897:SF4">
    <property type="entry name" value="HIGH-AFFINITY CHOLINE TRANSPORTER 1"/>
    <property type="match status" value="1"/>
</dbReference>
<evidence type="ECO:0000256" key="1">
    <source>
        <dbReference type="ARBA" id="ARBA00004141"/>
    </source>
</evidence>
<proteinExistence type="inferred from homology"/>
<evidence type="ECO:0000256" key="5">
    <source>
        <dbReference type="ARBA" id="ARBA00022847"/>
    </source>
</evidence>
<evidence type="ECO:0000256" key="7">
    <source>
        <dbReference type="ARBA" id="ARBA00022989"/>
    </source>
</evidence>
<keyword evidence="4 13" id="KW-0812">Transmembrane</keyword>
<evidence type="ECO:0000313" key="15">
    <source>
        <dbReference type="Proteomes" id="UP000821853"/>
    </source>
</evidence>
<evidence type="ECO:0000256" key="2">
    <source>
        <dbReference type="ARBA" id="ARBA00006434"/>
    </source>
</evidence>
<keyword evidence="11" id="KW-0325">Glycoprotein</keyword>
<dbReference type="InterPro" id="IPR001734">
    <property type="entry name" value="Na/solute_symporter"/>
</dbReference>
<comment type="similarity">
    <text evidence="2">Belongs to the sodium:solute symporter (SSF) (TC 2.A.21) family.</text>
</comment>
<accession>A0A9J6HCB4</accession>
<organism evidence="14 15">
    <name type="scientific">Haemaphysalis longicornis</name>
    <name type="common">Bush tick</name>
    <dbReference type="NCBI Taxonomy" id="44386"/>
    <lineage>
        <taxon>Eukaryota</taxon>
        <taxon>Metazoa</taxon>
        <taxon>Ecdysozoa</taxon>
        <taxon>Arthropoda</taxon>
        <taxon>Chelicerata</taxon>
        <taxon>Arachnida</taxon>
        <taxon>Acari</taxon>
        <taxon>Parasitiformes</taxon>
        <taxon>Ixodida</taxon>
        <taxon>Ixodoidea</taxon>
        <taxon>Ixodidae</taxon>
        <taxon>Haemaphysalinae</taxon>
        <taxon>Haemaphysalis</taxon>
    </lineage>
</organism>
<feature type="transmembrane region" description="Helical" evidence="13">
    <location>
        <begin position="87"/>
        <end position="107"/>
    </location>
</feature>
<dbReference type="PANTHER" id="PTHR45897">
    <property type="entry name" value="HIGH-AFFINITY CHOLINE TRANSPORTER 1"/>
    <property type="match status" value="1"/>
</dbReference>
<keyword evidence="15" id="KW-1185">Reference proteome</keyword>
<dbReference type="OrthoDB" id="546820at2759"/>
<dbReference type="InterPro" id="IPR052244">
    <property type="entry name" value="Choline_transporter"/>
</dbReference>
<protein>
    <submittedName>
        <fullName evidence="14">Uncharacterized protein</fullName>
    </submittedName>
</protein>
<comment type="subcellular location">
    <subcellularLocation>
        <location evidence="1">Membrane</location>
        <topology evidence="1">Multi-pass membrane protein</topology>
    </subcellularLocation>
</comment>
<keyword evidence="7 13" id="KW-1133">Transmembrane helix</keyword>
<name>A0A9J6HCB4_HAELO</name>
<evidence type="ECO:0000313" key="14">
    <source>
        <dbReference type="EMBL" id="KAH9385028.1"/>
    </source>
</evidence>